<keyword evidence="2" id="KW-1185">Reference proteome</keyword>
<dbReference type="PANTHER" id="PTHR30087">
    <property type="entry name" value="INNER MEMBRANE PROTEIN"/>
    <property type="match status" value="1"/>
</dbReference>
<dbReference type="EMBL" id="JAJJPB010000011">
    <property type="protein sequence ID" value="MCC9295212.1"/>
    <property type="molecule type" value="Genomic_DNA"/>
</dbReference>
<comment type="caution">
    <text evidence="1">The sequence shown here is derived from an EMBL/GenBank/DDBJ whole genome shotgun (WGS) entry which is preliminary data.</text>
</comment>
<dbReference type="Proteomes" id="UP001165422">
    <property type="component" value="Unassembled WGS sequence"/>
</dbReference>
<dbReference type="RefSeq" id="WP_150355605.1">
    <property type="nucleotide sequence ID" value="NZ_JAJJPB010000011.1"/>
</dbReference>
<dbReference type="Pfam" id="PF04463">
    <property type="entry name" value="2-thiour_desulf"/>
    <property type="match status" value="1"/>
</dbReference>
<reference evidence="1" key="1">
    <citation type="submission" date="2021-11" db="EMBL/GenBank/DDBJ databases">
        <authorList>
            <person name="Qingchun L."/>
            <person name="Dong Z."/>
            <person name="Zongwei Q."/>
            <person name="Jia Z."/>
            <person name="Duotao L."/>
        </authorList>
    </citation>
    <scope>NUCLEOTIDE SEQUENCE</scope>
    <source>
        <strain evidence="1">WLY-B-L2</strain>
    </source>
</reference>
<gene>
    <name evidence="1" type="ORF">LN736_10130</name>
</gene>
<evidence type="ECO:0000313" key="1">
    <source>
        <dbReference type="EMBL" id="MCC9295212.1"/>
    </source>
</evidence>
<proteinExistence type="predicted"/>
<dbReference type="PANTHER" id="PTHR30087:SF1">
    <property type="entry name" value="HYPOTHETICAL CYTOSOLIC PROTEIN"/>
    <property type="match status" value="1"/>
</dbReference>
<protein>
    <submittedName>
        <fullName evidence="1">DUF523 domain-containing protein</fullName>
    </submittedName>
</protein>
<dbReference type="InterPro" id="IPR007553">
    <property type="entry name" value="2-thiour_desulf"/>
</dbReference>
<organism evidence="1 2">
    <name type="scientific">Clostridium aromativorans</name>
    <dbReference type="NCBI Taxonomy" id="2836848"/>
    <lineage>
        <taxon>Bacteria</taxon>
        <taxon>Bacillati</taxon>
        <taxon>Bacillota</taxon>
        <taxon>Clostridia</taxon>
        <taxon>Eubacteriales</taxon>
        <taxon>Clostridiaceae</taxon>
        <taxon>Clostridium</taxon>
    </lineage>
</organism>
<sequence length="156" mass="16914">MKGKILVSACLLGEKVRYDNGDVACHDPRFLRWAKEGLLIGICPEVSGGLPVPRPDSQRKGDRVVTGKGVDVTYEYKSGAQKALSLAKENDVSVAILKQDSPSCGSLYIFDGTFKGVKKSGQGVTAELLRRNGIKVFGEDQLDEAEREIKKITSNS</sequence>
<accession>A0ABS8N5Y9</accession>
<name>A0ABS8N5Y9_9CLOT</name>
<evidence type="ECO:0000313" key="2">
    <source>
        <dbReference type="Proteomes" id="UP001165422"/>
    </source>
</evidence>